<proteinExistence type="predicted"/>
<dbReference type="InterPro" id="IPR003593">
    <property type="entry name" value="AAA+_ATPase"/>
</dbReference>
<gene>
    <name evidence="2" type="ORF">PS718_00540</name>
</gene>
<name>A0A5E7A2C9_PSEFL</name>
<dbReference type="InterPro" id="IPR027417">
    <property type="entry name" value="P-loop_NTPase"/>
</dbReference>
<dbReference type="SMART" id="SM00382">
    <property type="entry name" value="AAA"/>
    <property type="match status" value="1"/>
</dbReference>
<dbReference type="GO" id="GO:0016887">
    <property type="term" value="F:ATP hydrolysis activity"/>
    <property type="evidence" value="ECO:0007669"/>
    <property type="project" value="InterPro"/>
</dbReference>
<feature type="domain" description="AAA+ ATPase" evidence="1">
    <location>
        <begin position="41"/>
        <end position="201"/>
    </location>
</feature>
<dbReference type="Proteomes" id="UP000325375">
    <property type="component" value="Unassembled WGS sequence"/>
</dbReference>
<sequence length="322" mass="36276">MDTQQKALLEEFSQSAVYFPSFAKAYSSAQNAIEMSLITKTPNAAIICGPSGTGKTTLCDHLIAHYHRSYADETPEGAFLSTTTVYFEVPEPVTIRQLVEDMLHRLNVTECKGGVAHLTFMLIERLNTMNVNVVFLDEIQRLCVPSADKIRLTALGWIVSFCNYLKKPVMLAGTEECRHITQYSAPFANRYPHMIVLNFFTYDRSPDSAYHRTLEKLDQAIVGLWSIQSIIHLHDADIAASLFVATSGNLKWLRIIIYCALAHCLARESLHGLERVDFIYACDQVNSELNLHIGNPFTLSLSQSHDLIQRSTAKLAEYWVPE</sequence>
<dbReference type="SUPFAM" id="SSF52540">
    <property type="entry name" value="P-loop containing nucleoside triphosphate hydrolases"/>
    <property type="match status" value="1"/>
</dbReference>
<evidence type="ECO:0000313" key="3">
    <source>
        <dbReference type="Proteomes" id="UP000325375"/>
    </source>
</evidence>
<evidence type="ECO:0000259" key="1">
    <source>
        <dbReference type="SMART" id="SM00382"/>
    </source>
</evidence>
<dbReference type="AlphaFoldDB" id="A0A5E7A2C9"/>
<dbReference type="RefSeq" id="WP_150601562.1">
    <property type="nucleotide sequence ID" value="NZ_CABVHX010000002.1"/>
</dbReference>
<protein>
    <recommendedName>
        <fullName evidence="1">AAA+ ATPase domain-containing protein</fullName>
    </recommendedName>
</protein>
<dbReference type="Gene3D" id="3.40.50.300">
    <property type="entry name" value="P-loop containing nucleotide triphosphate hydrolases"/>
    <property type="match status" value="1"/>
</dbReference>
<reference evidence="2 3" key="1">
    <citation type="submission" date="2019-09" db="EMBL/GenBank/DDBJ databases">
        <authorList>
            <person name="Chandra G."/>
            <person name="Truman W A."/>
        </authorList>
    </citation>
    <scope>NUCLEOTIDE SEQUENCE [LARGE SCALE GENOMIC DNA]</scope>
    <source>
        <strain evidence="2">PS718</strain>
    </source>
</reference>
<dbReference type="EMBL" id="CABVHX010000002">
    <property type="protein sequence ID" value="VVN72950.1"/>
    <property type="molecule type" value="Genomic_DNA"/>
</dbReference>
<evidence type="ECO:0000313" key="2">
    <source>
        <dbReference type="EMBL" id="VVN72950.1"/>
    </source>
</evidence>
<organism evidence="2 3">
    <name type="scientific">Pseudomonas fluorescens</name>
    <dbReference type="NCBI Taxonomy" id="294"/>
    <lineage>
        <taxon>Bacteria</taxon>
        <taxon>Pseudomonadati</taxon>
        <taxon>Pseudomonadota</taxon>
        <taxon>Gammaproteobacteria</taxon>
        <taxon>Pseudomonadales</taxon>
        <taxon>Pseudomonadaceae</taxon>
        <taxon>Pseudomonas</taxon>
    </lineage>
</organism>
<accession>A0A5E7A2C9</accession>
<dbReference type="InterPro" id="IPR049945">
    <property type="entry name" value="AAA_22"/>
</dbReference>
<dbReference type="Pfam" id="PF13401">
    <property type="entry name" value="AAA_22"/>
    <property type="match status" value="1"/>
</dbReference>